<accession>A0A1G2KFG2</accession>
<dbReference type="Proteomes" id="UP000179023">
    <property type="component" value="Unassembled WGS sequence"/>
</dbReference>
<dbReference type="EMBL" id="MHQI01000072">
    <property type="protein sequence ID" value="OGZ98135.1"/>
    <property type="molecule type" value="Genomic_DNA"/>
</dbReference>
<evidence type="ECO:0008006" key="4">
    <source>
        <dbReference type="Google" id="ProtNLM"/>
    </source>
</evidence>
<evidence type="ECO:0000256" key="1">
    <source>
        <dbReference type="SAM" id="Phobius"/>
    </source>
</evidence>
<feature type="transmembrane region" description="Helical" evidence="1">
    <location>
        <begin position="60"/>
        <end position="78"/>
    </location>
</feature>
<organism evidence="2 3">
    <name type="scientific">Candidatus Sungbacteria bacterium RIFCSPHIGHO2_02_FULL_47_11</name>
    <dbReference type="NCBI Taxonomy" id="1802270"/>
    <lineage>
        <taxon>Bacteria</taxon>
        <taxon>Candidatus Sungiibacteriota</taxon>
    </lineage>
</organism>
<dbReference type="AlphaFoldDB" id="A0A1G2KFG2"/>
<keyword evidence="1" id="KW-1133">Transmembrane helix</keyword>
<feature type="transmembrane region" description="Helical" evidence="1">
    <location>
        <begin position="6"/>
        <end position="29"/>
    </location>
</feature>
<reference evidence="2 3" key="1">
    <citation type="journal article" date="2016" name="Nat. Commun.">
        <title>Thousands of microbial genomes shed light on interconnected biogeochemical processes in an aquifer system.</title>
        <authorList>
            <person name="Anantharaman K."/>
            <person name="Brown C.T."/>
            <person name="Hug L.A."/>
            <person name="Sharon I."/>
            <person name="Castelle C.J."/>
            <person name="Probst A.J."/>
            <person name="Thomas B.C."/>
            <person name="Singh A."/>
            <person name="Wilkins M.J."/>
            <person name="Karaoz U."/>
            <person name="Brodie E.L."/>
            <person name="Williams K.H."/>
            <person name="Hubbard S.S."/>
            <person name="Banfield J.F."/>
        </authorList>
    </citation>
    <scope>NUCLEOTIDE SEQUENCE [LARGE SCALE GENOMIC DNA]</scope>
</reference>
<protein>
    <recommendedName>
        <fullName evidence="4">Aerotolerance regulator N-terminal domain-containing protein</fullName>
    </recommendedName>
</protein>
<evidence type="ECO:0000313" key="2">
    <source>
        <dbReference type="EMBL" id="OGZ98135.1"/>
    </source>
</evidence>
<gene>
    <name evidence="2" type="ORF">A3C07_04920</name>
</gene>
<dbReference type="STRING" id="1802270.A3C07_04920"/>
<comment type="caution">
    <text evidence="2">The sequence shown here is derived from an EMBL/GenBank/DDBJ whole genome shotgun (WGS) entry which is preliminary data.</text>
</comment>
<sequence>MSSITVNIIFFVIALSAVCFGLFIIRYPLKTFEIQKKFYAMINWRIEPISLEKEIRNTKMMGIFLFVFVIVASLYVLLR</sequence>
<name>A0A1G2KFG2_9BACT</name>
<evidence type="ECO:0000313" key="3">
    <source>
        <dbReference type="Proteomes" id="UP000179023"/>
    </source>
</evidence>
<keyword evidence="1" id="KW-0472">Membrane</keyword>
<keyword evidence="1" id="KW-0812">Transmembrane</keyword>
<proteinExistence type="predicted"/>